<feature type="compositionally biased region" description="Basic and acidic residues" evidence="1">
    <location>
        <begin position="48"/>
        <end position="58"/>
    </location>
</feature>
<protein>
    <submittedName>
        <fullName evidence="2">Uncharacterized protein</fullName>
    </submittedName>
</protein>
<sequence>MSAAVSALRRALSSSSSAAKTSSSLRRLLPAAPLRRGVLSSQPRPSRRKDSIELSRSEEGRRLAGRFDEIEDAVHAILIRDIESYRASTMADQGFVERRLTSLGFTKGYTRDQALWLSKLVLAFFSSWVVGTGFAKIDDSLHQDCGNTFPNNVSPESC</sequence>
<name>B9F366_ORYSJ</name>
<reference evidence="2" key="1">
    <citation type="journal article" date="2005" name="PLoS Biol.">
        <title>The genomes of Oryza sativa: a history of duplications.</title>
        <authorList>
            <person name="Yu J."/>
            <person name="Wang J."/>
            <person name="Lin W."/>
            <person name="Li S."/>
            <person name="Li H."/>
            <person name="Zhou J."/>
            <person name="Ni P."/>
            <person name="Dong W."/>
            <person name="Hu S."/>
            <person name="Zeng C."/>
            <person name="Zhang J."/>
            <person name="Zhang Y."/>
            <person name="Li R."/>
            <person name="Xu Z."/>
            <person name="Li S."/>
            <person name="Li X."/>
            <person name="Zheng H."/>
            <person name="Cong L."/>
            <person name="Lin L."/>
            <person name="Yin J."/>
            <person name="Geng J."/>
            <person name="Li G."/>
            <person name="Shi J."/>
            <person name="Liu J."/>
            <person name="Lv H."/>
            <person name="Li J."/>
            <person name="Wang J."/>
            <person name="Deng Y."/>
            <person name="Ran L."/>
            <person name="Shi X."/>
            <person name="Wang X."/>
            <person name="Wu Q."/>
            <person name="Li C."/>
            <person name="Ren X."/>
            <person name="Wang J."/>
            <person name="Wang X."/>
            <person name="Li D."/>
            <person name="Liu D."/>
            <person name="Zhang X."/>
            <person name="Ji Z."/>
            <person name="Zhao W."/>
            <person name="Sun Y."/>
            <person name="Zhang Z."/>
            <person name="Bao J."/>
            <person name="Han Y."/>
            <person name="Dong L."/>
            <person name="Ji J."/>
            <person name="Chen P."/>
            <person name="Wu S."/>
            <person name="Liu J."/>
            <person name="Xiao Y."/>
            <person name="Bu D."/>
            <person name="Tan J."/>
            <person name="Yang L."/>
            <person name="Ye C."/>
            <person name="Zhang J."/>
            <person name="Xu J."/>
            <person name="Zhou Y."/>
            <person name="Yu Y."/>
            <person name="Zhang B."/>
            <person name="Zhuang S."/>
            <person name="Wei H."/>
            <person name="Liu B."/>
            <person name="Lei M."/>
            <person name="Yu H."/>
            <person name="Li Y."/>
            <person name="Xu H."/>
            <person name="Wei S."/>
            <person name="He X."/>
            <person name="Fang L."/>
            <person name="Zhang Z."/>
            <person name="Zhang Y."/>
            <person name="Huang X."/>
            <person name="Su Z."/>
            <person name="Tong W."/>
            <person name="Li J."/>
            <person name="Tong Z."/>
            <person name="Li S."/>
            <person name="Ye J."/>
            <person name="Wang L."/>
            <person name="Fang L."/>
            <person name="Lei T."/>
            <person name="Chen C."/>
            <person name="Chen H."/>
            <person name="Xu Z."/>
            <person name="Li H."/>
            <person name="Huang H."/>
            <person name="Zhang F."/>
            <person name="Xu H."/>
            <person name="Li N."/>
            <person name="Zhao C."/>
            <person name="Li S."/>
            <person name="Dong L."/>
            <person name="Huang Y."/>
            <person name="Li L."/>
            <person name="Xi Y."/>
            <person name="Qi Q."/>
            <person name="Li W."/>
            <person name="Zhang B."/>
            <person name="Hu W."/>
            <person name="Zhang Y."/>
            <person name="Tian X."/>
            <person name="Jiao Y."/>
            <person name="Liang X."/>
            <person name="Jin J."/>
            <person name="Gao L."/>
            <person name="Zheng W."/>
            <person name="Hao B."/>
            <person name="Liu S."/>
            <person name="Wang W."/>
            <person name="Yuan L."/>
            <person name="Cao M."/>
            <person name="McDermott J."/>
            <person name="Samudrala R."/>
            <person name="Wang J."/>
            <person name="Wong G.K."/>
            <person name="Yang H."/>
        </authorList>
    </citation>
    <scope>NUCLEOTIDE SEQUENCE [LARGE SCALE GENOMIC DNA]</scope>
</reference>
<gene>
    <name evidence="2" type="ORF">OsJ_05494</name>
</gene>
<dbReference type="EMBL" id="CM000139">
    <property type="protein sequence ID" value="EEE56363.1"/>
    <property type="molecule type" value="Genomic_DNA"/>
</dbReference>
<feature type="region of interest" description="Disordered" evidence="1">
    <location>
        <begin position="1"/>
        <end position="58"/>
    </location>
</feature>
<evidence type="ECO:0000256" key="1">
    <source>
        <dbReference type="SAM" id="MobiDB-lite"/>
    </source>
</evidence>
<feature type="compositionally biased region" description="Low complexity" evidence="1">
    <location>
        <begin position="1"/>
        <end position="36"/>
    </location>
</feature>
<dbReference type="Proteomes" id="UP000007752">
    <property type="component" value="Chromosome 2"/>
</dbReference>
<reference evidence="2" key="2">
    <citation type="submission" date="2008-12" db="EMBL/GenBank/DDBJ databases">
        <title>Improved gene annotation of the rice (Oryza sativa) genomes.</title>
        <authorList>
            <person name="Wang J."/>
            <person name="Li R."/>
            <person name="Fan W."/>
            <person name="Huang Q."/>
            <person name="Zhang J."/>
            <person name="Zhou Y."/>
            <person name="Hu Y."/>
            <person name="Zi S."/>
            <person name="Li J."/>
            <person name="Ni P."/>
            <person name="Zheng H."/>
            <person name="Zhang Y."/>
            <person name="Zhao M."/>
            <person name="Hao Q."/>
            <person name="McDermott J."/>
            <person name="Samudrala R."/>
            <person name="Kristiansen K."/>
            <person name="Wong G.K.-S."/>
        </authorList>
    </citation>
    <scope>NUCLEOTIDE SEQUENCE</scope>
</reference>
<proteinExistence type="predicted"/>
<evidence type="ECO:0000313" key="2">
    <source>
        <dbReference type="EMBL" id="EEE56363.1"/>
    </source>
</evidence>
<accession>B9F366</accession>
<dbReference type="AlphaFoldDB" id="B9F366"/>
<organism evidence="2">
    <name type="scientific">Oryza sativa subsp. japonica</name>
    <name type="common">Rice</name>
    <dbReference type="NCBI Taxonomy" id="39947"/>
    <lineage>
        <taxon>Eukaryota</taxon>
        <taxon>Viridiplantae</taxon>
        <taxon>Streptophyta</taxon>
        <taxon>Embryophyta</taxon>
        <taxon>Tracheophyta</taxon>
        <taxon>Spermatophyta</taxon>
        <taxon>Magnoliopsida</taxon>
        <taxon>Liliopsida</taxon>
        <taxon>Poales</taxon>
        <taxon>Poaceae</taxon>
        <taxon>BOP clade</taxon>
        <taxon>Oryzoideae</taxon>
        <taxon>Oryzeae</taxon>
        <taxon>Oryzinae</taxon>
        <taxon>Oryza</taxon>
        <taxon>Oryza sativa</taxon>
    </lineage>
</organism>